<sequence length="68" mass="7591">MCSVTEPKGLQQTWSFSVEAYCCTVGHGMFNGKDIWMTHIPSIRNTVIQKGMQIPMLVTVVDACLKTQ</sequence>
<name>A0ABP0X6E0_9BRYO</name>
<keyword evidence="2" id="KW-1185">Reference proteome</keyword>
<dbReference type="EMBL" id="OZ020101">
    <property type="protein sequence ID" value="CAK9274655.1"/>
    <property type="molecule type" value="Genomic_DNA"/>
</dbReference>
<organism evidence="1 2">
    <name type="scientific">Sphagnum jensenii</name>
    <dbReference type="NCBI Taxonomy" id="128206"/>
    <lineage>
        <taxon>Eukaryota</taxon>
        <taxon>Viridiplantae</taxon>
        <taxon>Streptophyta</taxon>
        <taxon>Embryophyta</taxon>
        <taxon>Bryophyta</taxon>
        <taxon>Sphagnophytina</taxon>
        <taxon>Sphagnopsida</taxon>
        <taxon>Sphagnales</taxon>
        <taxon>Sphagnaceae</taxon>
        <taxon>Sphagnum</taxon>
    </lineage>
</organism>
<protein>
    <submittedName>
        <fullName evidence="1">Uncharacterized protein</fullName>
    </submittedName>
</protein>
<dbReference type="Proteomes" id="UP001497444">
    <property type="component" value="Chromosome 6"/>
</dbReference>
<reference evidence="1" key="1">
    <citation type="submission" date="2024-02" db="EMBL/GenBank/DDBJ databases">
        <authorList>
            <consortium name="ELIXIR-Norway"/>
            <consortium name="Elixir Norway"/>
        </authorList>
    </citation>
    <scope>NUCLEOTIDE SEQUENCE</scope>
</reference>
<gene>
    <name evidence="1" type="ORF">CSSPJE1EN1_LOCUS20133</name>
</gene>
<evidence type="ECO:0000313" key="1">
    <source>
        <dbReference type="EMBL" id="CAK9274655.1"/>
    </source>
</evidence>
<proteinExistence type="predicted"/>
<evidence type="ECO:0000313" key="2">
    <source>
        <dbReference type="Proteomes" id="UP001497444"/>
    </source>
</evidence>
<accession>A0ABP0X6E0</accession>